<gene>
    <name evidence="2" type="ORF">WR164_09220</name>
</gene>
<proteinExistence type="predicted"/>
<organism evidence="2 3">
    <name type="scientific">Philodulcilactobacillus myokoensis</name>
    <dbReference type="NCBI Taxonomy" id="2929573"/>
    <lineage>
        <taxon>Bacteria</taxon>
        <taxon>Bacillati</taxon>
        <taxon>Bacillota</taxon>
        <taxon>Bacilli</taxon>
        <taxon>Lactobacillales</taxon>
        <taxon>Lactobacillaceae</taxon>
        <taxon>Philodulcilactobacillus</taxon>
    </lineage>
</organism>
<reference evidence="2" key="2">
    <citation type="journal article" date="2023" name="PLoS ONE">
        <title>Philodulcilactobacillus myokoensis gen. nov., sp. nov., a fructophilic, acidophilic, and agar-phobic lactic acid bacterium isolated from fermented vegetable extracts.</title>
        <authorList>
            <person name="Kouya T."/>
            <person name="Ishiyama Y."/>
            <person name="Ohashi S."/>
            <person name="Kumakubo R."/>
            <person name="Yamazaki T."/>
            <person name="Otaki T."/>
        </authorList>
    </citation>
    <scope>NUCLEOTIDE SEQUENCE</scope>
    <source>
        <strain evidence="2">WR16-4</strain>
    </source>
</reference>
<evidence type="ECO:0000313" key="3">
    <source>
        <dbReference type="Proteomes" id="UP001144204"/>
    </source>
</evidence>
<accession>A0A9W6ET25</accession>
<dbReference type="SUPFAM" id="SSF55315">
    <property type="entry name" value="L30e-like"/>
    <property type="match status" value="1"/>
</dbReference>
<protein>
    <submittedName>
        <fullName evidence="2">50S ribosomal protein L7ae</fullName>
    </submittedName>
</protein>
<evidence type="ECO:0000313" key="2">
    <source>
        <dbReference type="EMBL" id="GLB46943.1"/>
    </source>
</evidence>
<dbReference type="InterPro" id="IPR004038">
    <property type="entry name" value="Ribosomal_eL8/eL30/eS12/Gad45"/>
</dbReference>
<dbReference type="EMBL" id="BRPL01000002">
    <property type="protein sequence ID" value="GLB46943.1"/>
    <property type="molecule type" value="Genomic_DNA"/>
</dbReference>
<dbReference type="Gene3D" id="3.30.1330.30">
    <property type="match status" value="1"/>
</dbReference>
<dbReference type="AlphaFoldDB" id="A0A9W6ET25"/>
<keyword evidence="2" id="KW-0687">Ribonucleoprotein</keyword>
<dbReference type="Proteomes" id="UP001144204">
    <property type="component" value="Unassembled WGS sequence"/>
</dbReference>
<keyword evidence="2" id="KW-0689">Ribosomal protein</keyword>
<keyword evidence="3" id="KW-1185">Reference proteome</keyword>
<sequence>MTNKKKFLNLLGIARQSGNIIIGEDNVLSAIKNQQIRFLVIAKDSGQSTSKKFHDKSKSHQIPFYDRFNREEISKAIGMSRTIIGINNDGFAKHLNKMVMNMD</sequence>
<dbReference type="InterPro" id="IPR029064">
    <property type="entry name" value="Ribosomal_eL30-like_sf"/>
</dbReference>
<dbReference type="Pfam" id="PF01248">
    <property type="entry name" value="Ribosomal_L7Ae"/>
    <property type="match status" value="1"/>
</dbReference>
<dbReference type="GO" id="GO:0005840">
    <property type="term" value="C:ribosome"/>
    <property type="evidence" value="ECO:0007669"/>
    <property type="project" value="UniProtKB-KW"/>
</dbReference>
<dbReference type="RefSeq" id="WP_286136405.1">
    <property type="nucleotide sequence ID" value="NZ_BRPL01000002.1"/>
</dbReference>
<evidence type="ECO:0000259" key="1">
    <source>
        <dbReference type="Pfam" id="PF01248"/>
    </source>
</evidence>
<name>A0A9W6ET25_9LACO</name>
<feature type="domain" description="Ribosomal protein eL8/eL30/eS12/Gadd45" evidence="1">
    <location>
        <begin position="7"/>
        <end position="87"/>
    </location>
</feature>
<reference evidence="2" key="1">
    <citation type="submission" date="2022-07" db="EMBL/GenBank/DDBJ databases">
        <authorList>
            <person name="Kouya T."/>
            <person name="Ishiyama Y."/>
        </authorList>
    </citation>
    <scope>NUCLEOTIDE SEQUENCE</scope>
    <source>
        <strain evidence="2">WR16-4</strain>
    </source>
</reference>
<comment type="caution">
    <text evidence="2">The sequence shown here is derived from an EMBL/GenBank/DDBJ whole genome shotgun (WGS) entry which is preliminary data.</text>
</comment>